<organism evidence="6 7">
    <name type="scientific">Ceratopteris richardii</name>
    <name type="common">Triangle waterfern</name>
    <dbReference type="NCBI Taxonomy" id="49495"/>
    <lineage>
        <taxon>Eukaryota</taxon>
        <taxon>Viridiplantae</taxon>
        <taxon>Streptophyta</taxon>
        <taxon>Embryophyta</taxon>
        <taxon>Tracheophyta</taxon>
        <taxon>Polypodiopsida</taxon>
        <taxon>Polypodiidae</taxon>
        <taxon>Polypodiales</taxon>
        <taxon>Pteridineae</taxon>
        <taxon>Pteridaceae</taxon>
        <taxon>Parkerioideae</taxon>
        <taxon>Ceratopteris</taxon>
    </lineage>
</organism>
<reference evidence="6 7" key="1">
    <citation type="submission" date="2021-08" db="EMBL/GenBank/DDBJ databases">
        <title>WGS assembly of Ceratopteris richardii.</title>
        <authorList>
            <person name="Marchant D.B."/>
            <person name="Chen G."/>
            <person name="Jenkins J."/>
            <person name="Shu S."/>
            <person name="Leebens-Mack J."/>
            <person name="Grimwood J."/>
            <person name="Schmutz J."/>
            <person name="Soltis P."/>
            <person name="Soltis D."/>
            <person name="Chen Z.-H."/>
        </authorList>
    </citation>
    <scope>NUCLEOTIDE SEQUENCE [LARGE SCALE GENOMIC DNA]</scope>
    <source>
        <strain evidence="6">Whitten #5841</strain>
        <tissue evidence="6">Leaf</tissue>
    </source>
</reference>
<proteinExistence type="inferred from homology"/>
<dbReference type="GO" id="GO:0031118">
    <property type="term" value="P:rRNA pseudouridine synthesis"/>
    <property type="evidence" value="ECO:0007669"/>
    <property type="project" value="TreeGrafter"/>
</dbReference>
<keyword evidence="4" id="KW-0687">Ribonucleoprotein</keyword>
<evidence type="ECO:0000256" key="4">
    <source>
        <dbReference type="ARBA" id="ARBA00023274"/>
    </source>
</evidence>
<dbReference type="GO" id="GO:0031120">
    <property type="term" value="P:snRNA pseudouridine synthesis"/>
    <property type="evidence" value="ECO:0007669"/>
    <property type="project" value="TreeGrafter"/>
</dbReference>
<dbReference type="GO" id="GO:1904874">
    <property type="term" value="P:positive regulation of telomerase RNA localization to Cajal body"/>
    <property type="evidence" value="ECO:0007669"/>
    <property type="project" value="TreeGrafter"/>
</dbReference>
<comment type="caution">
    <text evidence="6">The sequence shown here is derived from an EMBL/GenBank/DDBJ whole genome shotgun (WGS) entry which is preliminary data.</text>
</comment>
<sequence length="64" mass="7362">MYHVFYVNKNADIVYTLQIEFLEGSPPHSALPARFSPDDKFSKHRVVLKKRFGCLSTQKPPPTN</sequence>
<dbReference type="Proteomes" id="UP000825935">
    <property type="component" value="Chromosome 23"/>
</dbReference>
<protein>
    <recommendedName>
        <fullName evidence="5">Nucleolar protein 10</fullName>
    </recommendedName>
</protein>
<dbReference type="PANTHER" id="PTHR13305:SF0">
    <property type="entry name" value="H_ACA RIBONUCLEOPROTEIN COMPLEX SUBUNIT 3"/>
    <property type="match status" value="1"/>
</dbReference>
<dbReference type="AlphaFoldDB" id="A0A8T2S147"/>
<dbReference type="Gene3D" id="2.20.28.40">
    <property type="entry name" value="H/ACA ribonucleoprotein complex, subunit Nop10"/>
    <property type="match status" value="1"/>
</dbReference>
<dbReference type="OrthoDB" id="13807at2759"/>
<keyword evidence="3" id="KW-0698">rRNA processing</keyword>
<dbReference type="InterPro" id="IPR007264">
    <property type="entry name" value="H/ACA_rnp_Nop10"/>
</dbReference>
<name>A0A8T2S147_CERRI</name>
<evidence type="ECO:0000313" key="7">
    <source>
        <dbReference type="Proteomes" id="UP000825935"/>
    </source>
</evidence>
<dbReference type="GO" id="GO:0031429">
    <property type="term" value="C:box H/ACA snoRNP complex"/>
    <property type="evidence" value="ECO:0007669"/>
    <property type="project" value="TreeGrafter"/>
</dbReference>
<dbReference type="SUPFAM" id="SSF144210">
    <property type="entry name" value="Nop10-like SnoRNP"/>
    <property type="match status" value="1"/>
</dbReference>
<keyword evidence="2" id="KW-0690">Ribosome biogenesis</keyword>
<evidence type="ECO:0000256" key="1">
    <source>
        <dbReference type="ARBA" id="ARBA00009462"/>
    </source>
</evidence>
<evidence type="ECO:0000256" key="5">
    <source>
        <dbReference type="ARBA" id="ARBA00030185"/>
    </source>
</evidence>
<evidence type="ECO:0000256" key="2">
    <source>
        <dbReference type="ARBA" id="ARBA00022517"/>
    </source>
</evidence>
<evidence type="ECO:0000256" key="3">
    <source>
        <dbReference type="ARBA" id="ARBA00022552"/>
    </source>
</evidence>
<dbReference type="GO" id="GO:0030515">
    <property type="term" value="F:snoRNA binding"/>
    <property type="evidence" value="ECO:0007669"/>
    <property type="project" value="InterPro"/>
</dbReference>
<dbReference type="EMBL" id="CM035428">
    <property type="protein sequence ID" value="KAH7302500.1"/>
    <property type="molecule type" value="Genomic_DNA"/>
</dbReference>
<accession>A0A8T2S147</accession>
<dbReference type="Pfam" id="PF04135">
    <property type="entry name" value="Nop10p"/>
    <property type="match status" value="1"/>
</dbReference>
<dbReference type="GO" id="GO:0070034">
    <property type="term" value="F:telomerase RNA binding"/>
    <property type="evidence" value="ECO:0007669"/>
    <property type="project" value="TreeGrafter"/>
</dbReference>
<comment type="similarity">
    <text evidence="1">Belongs to the NOP10 family.</text>
</comment>
<dbReference type="InterPro" id="IPR036756">
    <property type="entry name" value="H/ACA_rnp_Nop10_sf"/>
</dbReference>
<dbReference type="PANTHER" id="PTHR13305">
    <property type="entry name" value="RIBOSOME BIOGENESIS PROTEIN NOP10"/>
    <property type="match status" value="1"/>
</dbReference>
<keyword evidence="7" id="KW-1185">Reference proteome</keyword>
<evidence type="ECO:0000313" key="6">
    <source>
        <dbReference type="EMBL" id="KAH7302500.1"/>
    </source>
</evidence>
<gene>
    <name evidence="6" type="ORF">KP509_23G075600</name>
</gene>